<evidence type="ECO:0000313" key="10">
    <source>
        <dbReference type="Proteomes" id="UP000245870"/>
    </source>
</evidence>
<evidence type="ECO:0000256" key="1">
    <source>
        <dbReference type="ARBA" id="ARBA00009375"/>
    </source>
</evidence>
<dbReference type="FunFam" id="3.30.70.580:FF:000001">
    <property type="entry name" value="tRNA pseudouridine synthase A"/>
    <property type="match status" value="1"/>
</dbReference>
<dbReference type="InterPro" id="IPR020095">
    <property type="entry name" value="PsdUridine_synth_TruA_C"/>
</dbReference>
<evidence type="ECO:0000259" key="8">
    <source>
        <dbReference type="Pfam" id="PF01416"/>
    </source>
</evidence>
<dbReference type="PIRSF" id="PIRSF001430">
    <property type="entry name" value="tRNA_psdUrid_synth"/>
    <property type="match status" value="1"/>
</dbReference>
<evidence type="ECO:0000256" key="3">
    <source>
        <dbReference type="ARBA" id="ARBA00023235"/>
    </source>
</evidence>
<comment type="subunit">
    <text evidence="4">Homodimer.</text>
</comment>
<keyword evidence="10" id="KW-1185">Reference proteome</keyword>
<comment type="caution">
    <text evidence="9">The sequence shown here is derived from an EMBL/GenBank/DDBJ whole genome shotgun (WGS) entry which is preliminary data.</text>
</comment>
<evidence type="ECO:0000256" key="2">
    <source>
        <dbReference type="ARBA" id="ARBA00022694"/>
    </source>
</evidence>
<evidence type="ECO:0000256" key="5">
    <source>
        <dbReference type="PIRSR" id="PIRSR001430-1"/>
    </source>
</evidence>
<dbReference type="OrthoDB" id="9811823at2"/>
<feature type="domain" description="Pseudouridine synthase I TruA alpha/beta" evidence="8">
    <location>
        <begin position="148"/>
        <end position="243"/>
    </location>
</feature>
<dbReference type="GO" id="GO:0031119">
    <property type="term" value="P:tRNA pseudouridine synthesis"/>
    <property type="evidence" value="ECO:0007669"/>
    <property type="project" value="UniProtKB-UniRule"/>
</dbReference>
<comment type="function">
    <text evidence="4">Formation of pseudouridine at positions 38, 39 and 40 in the anticodon stem and loop of transfer RNAs.</text>
</comment>
<dbReference type="CDD" id="cd02570">
    <property type="entry name" value="PseudoU_synth_EcTruA"/>
    <property type="match status" value="1"/>
</dbReference>
<dbReference type="RefSeq" id="WP_116615668.1">
    <property type="nucleotide sequence ID" value="NZ_CAMQYP010000103.1"/>
</dbReference>
<feature type="domain" description="Pseudouridine synthase I TruA alpha/beta" evidence="8">
    <location>
        <begin position="8"/>
        <end position="102"/>
    </location>
</feature>
<dbReference type="EC" id="5.4.99.12" evidence="4"/>
<dbReference type="GO" id="GO:0003723">
    <property type="term" value="F:RNA binding"/>
    <property type="evidence" value="ECO:0007669"/>
    <property type="project" value="InterPro"/>
</dbReference>
<protein>
    <recommendedName>
        <fullName evidence="4">tRNA pseudouridine synthase A</fullName>
        <ecNumber evidence="4">5.4.99.12</ecNumber>
    </recommendedName>
    <alternativeName>
        <fullName evidence="4">tRNA pseudouridine(38-40) synthase</fullName>
    </alternativeName>
    <alternativeName>
        <fullName evidence="4">tRNA pseudouridylate synthase I</fullName>
    </alternativeName>
    <alternativeName>
        <fullName evidence="4">tRNA-uridine isomerase I</fullName>
    </alternativeName>
</protein>
<keyword evidence="3 4" id="KW-0413">Isomerase</keyword>
<dbReference type="InterPro" id="IPR020094">
    <property type="entry name" value="TruA/RsuA/RluB/E/F_N"/>
</dbReference>
<reference evidence="9 10" key="1">
    <citation type="submission" date="2018-05" db="EMBL/GenBank/DDBJ databases">
        <title>Genomic Encyclopedia of Type Strains, Phase IV (KMG-IV): sequencing the most valuable type-strain genomes for metagenomic binning, comparative biology and taxonomic classification.</title>
        <authorList>
            <person name="Goeker M."/>
        </authorList>
    </citation>
    <scope>NUCLEOTIDE SEQUENCE [LARGE SCALE GENOMIC DNA]</scope>
    <source>
        <strain evidence="9 10">DSM 100333</strain>
    </source>
</reference>
<sequence length="250" mass="28785">MRYFVWISFDGTAYHGWQIQPNGMSVQERLQQSLSTLLRQPVEVVGAGRTDAGVHARQMAAHFDIDRDLDCQQLAYRLNRILPKDISCNGAQRVSDDVHARFSATRRTYRYYIHTRRDPFARHYSVLMNWSLDFQRMNEAAAFLLTVDDFKAFCKANADNKTTLCHVSKARWVQTSDSTYYFEIAANRFLRNMVRAVVGTLIDVGRHTISMDQFETIVKRGNRSDAGQSMPAHGLFLWQIEYDDTSAPSI</sequence>
<evidence type="ECO:0000256" key="6">
    <source>
        <dbReference type="PIRSR" id="PIRSR001430-2"/>
    </source>
</evidence>
<dbReference type="Proteomes" id="UP000245870">
    <property type="component" value="Unassembled WGS sequence"/>
</dbReference>
<comment type="catalytic activity">
    <reaction evidence="4 7">
        <text>uridine(38/39/40) in tRNA = pseudouridine(38/39/40) in tRNA</text>
        <dbReference type="Rhea" id="RHEA:22376"/>
        <dbReference type="Rhea" id="RHEA-COMP:10085"/>
        <dbReference type="Rhea" id="RHEA-COMP:10087"/>
        <dbReference type="ChEBI" id="CHEBI:65314"/>
        <dbReference type="ChEBI" id="CHEBI:65315"/>
        <dbReference type="EC" id="5.4.99.12"/>
    </reaction>
</comment>
<dbReference type="Gene3D" id="3.30.70.580">
    <property type="entry name" value="Pseudouridine synthase I, catalytic domain, N-terminal subdomain"/>
    <property type="match status" value="1"/>
</dbReference>
<dbReference type="PANTHER" id="PTHR11142">
    <property type="entry name" value="PSEUDOURIDYLATE SYNTHASE"/>
    <property type="match status" value="1"/>
</dbReference>
<name>A0A2U0ULQ0_9BACT</name>
<dbReference type="InterPro" id="IPR020097">
    <property type="entry name" value="PsdUridine_synth_TruA_a/b_dom"/>
</dbReference>
<feature type="active site" description="Nucleophile" evidence="4 5">
    <location>
        <position position="51"/>
    </location>
</feature>
<comment type="similarity">
    <text evidence="1 4 7">Belongs to the tRNA pseudouridine synthase TruA family.</text>
</comment>
<proteinExistence type="inferred from homology"/>
<organism evidence="9 10">
    <name type="scientific">Hallella colorans</name>
    <dbReference type="NCBI Taxonomy" id="1703337"/>
    <lineage>
        <taxon>Bacteria</taxon>
        <taxon>Pseudomonadati</taxon>
        <taxon>Bacteroidota</taxon>
        <taxon>Bacteroidia</taxon>
        <taxon>Bacteroidales</taxon>
        <taxon>Prevotellaceae</taxon>
        <taxon>Hallella</taxon>
    </lineage>
</organism>
<dbReference type="GO" id="GO:0160147">
    <property type="term" value="F:tRNA pseudouridine(38-40) synthase activity"/>
    <property type="evidence" value="ECO:0007669"/>
    <property type="project" value="UniProtKB-EC"/>
</dbReference>
<evidence type="ECO:0000256" key="7">
    <source>
        <dbReference type="RuleBase" id="RU003792"/>
    </source>
</evidence>
<dbReference type="SUPFAM" id="SSF55120">
    <property type="entry name" value="Pseudouridine synthase"/>
    <property type="match status" value="1"/>
</dbReference>
<dbReference type="Pfam" id="PF01416">
    <property type="entry name" value="PseudoU_synth_1"/>
    <property type="match status" value="2"/>
</dbReference>
<dbReference type="EMBL" id="QENY01000002">
    <property type="protein sequence ID" value="PVX58569.1"/>
    <property type="molecule type" value="Genomic_DNA"/>
</dbReference>
<comment type="caution">
    <text evidence="4">Lacks conserved residue(s) required for the propagation of feature annotation.</text>
</comment>
<accession>A0A2U0ULQ0</accession>
<evidence type="ECO:0000256" key="4">
    <source>
        <dbReference type="HAMAP-Rule" id="MF_00171"/>
    </source>
</evidence>
<dbReference type="NCBIfam" id="TIGR00071">
    <property type="entry name" value="hisT_truA"/>
    <property type="match status" value="1"/>
</dbReference>
<dbReference type="AlphaFoldDB" id="A0A2U0ULQ0"/>
<dbReference type="HAMAP" id="MF_00171">
    <property type="entry name" value="TruA"/>
    <property type="match status" value="1"/>
</dbReference>
<gene>
    <name evidence="4" type="primary">truA</name>
    <name evidence="9" type="ORF">C7379_10287</name>
</gene>
<keyword evidence="2 4" id="KW-0819">tRNA processing</keyword>
<dbReference type="Gene3D" id="3.30.70.660">
    <property type="entry name" value="Pseudouridine synthase I, catalytic domain, C-terminal subdomain"/>
    <property type="match status" value="1"/>
</dbReference>
<dbReference type="InterPro" id="IPR020103">
    <property type="entry name" value="PsdUridine_synth_cat_dom_sf"/>
</dbReference>
<dbReference type="PANTHER" id="PTHR11142:SF0">
    <property type="entry name" value="TRNA PSEUDOURIDINE SYNTHASE-LIKE 1"/>
    <property type="match status" value="1"/>
</dbReference>
<feature type="binding site" evidence="4 6">
    <location>
        <position position="109"/>
    </location>
    <ligand>
        <name>substrate</name>
    </ligand>
</feature>
<dbReference type="InterPro" id="IPR001406">
    <property type="entry name" value="PsdUridine_synth_TruA"/>
</dbReference>
<evidence type="ECO:0000313" key="9">
    <source>
        <dbReference type="EMBL" id="PVX58569.1"/>
    </source>
</evidence>